<feature type="domain" description="Glycosyl transferase family 1" evidence="1">
    <location>
        <begin position="184"/>
        <end position="345"/>
    </location>
</feature>
<protein>
    <submittedName>
        <fullName evidence="3">Glycosyl transferase group 1</fullName>
    </submittedName>
</protein>
<dbReference type="HOGENOM" id="CLU_009583_2_5_5"/>
<evidence type="ECO:0000259" key="1">
    <source>
        <dbReference type="Pfam" id="PF00534"/>
    </source>
</evidence>
<sequence length="369" mass="40540">MPDAPANFLVFADKLFSPSESFIHRAYTSFSNLKPVYIGHELRGPAPENTDFITLGDYHGLAGETGFKQFGIISKKLLARLKKEKPVLIHAHFGKSGAYALPLAKALDIPLVVTYHGGDATKHSNTKNSLFRVYNRRRQQLWNDAALILPCSEFIGRELKAKGCPASKMNVHRNTADPDRFYAGDKKKIILFAGRWIEKKGIDTLIKALALVSDQLEGWTVRLLGEGALKAHLAETLKAANIDAELPGWIPADDMPKHFAETSIVCIPSKRAASGDAEGLPMVCIEAQLAACAVIATRHAGIPECIIDNETGFLVDENDHVEFARKLTLLLASPENALAMGRKGKVHAEQNFNLQTQSKKLEEKLLSLI</sequence>
<dbReference type="InterPro" id="IPR050194">
    <property type="entry name" value="Glycosyltransferase_grp1"/>
</dbReference>
<dbReference type="Gene3D" id="3.40.50.2000">
    <property type="entry name" value="Glycogen Phosphorylase B"/>
    <property type="match status" value="2"/>
</dbReference>
<organism evidence="3 4">
    <name type="scientific">Hirschia baltica (strain ATCC 49814 / DSM 5838 / IFAM 1418)</name>
    <dbReference type="NCBI Taxonomy" id="582402"/>
    <lineage>
        <taxon>Bacteria</taxon>
        <taxon>Pseudomonadati</taxon>
        <taxon>Pseudomonadota</taxon>
        <taxon>Alphaproteobacteria</taxon>
        <taxon>Hyphomonadales</taxon>
        <taxon>Hyphomonadaceae</taxon>
        <taxon>Hirschia</taxon>
    </lineage>
</organism>
<dbReference type="PANTHER" id="PTHR45947">
    <property type="entry name" value="SULFOQUINOVOSYL TRANSFERASE SQD2"/>
    <property type="match status" value="1"/>
</dbReference>
<gene>
    <name evidence="3" type="ordered locus">Hbal_2997</name>
</gene>
<dbReference type="Pfam" id="PF00534">
    <property type="entry name" value="Glycos_transf_1"/>
    <property type="match status" value="1"/>
</dbReference>
<dbReference type="EMBL" id="CP001678">
    <property type="protein sequence ID" value="ACT60665.1"/>
    <property type="molecule type" value="Genomic_DNA"/>
</dbReference>
<dbReference type="OrthoDB" id="9790710at2"/>
<dbReference type="eggNOG" id="COG0438">
    <property type="taxonomic scope" value="Bacteria"/>
</dbReference>
<dbReference type="GO" id="GO:0016757">
    <property type="term" value="F:glycosyltransferase activity"/>
    <property type="evidence" value="ECO:0007669"/>
    <property type="project" value="InterPro"/>
</dbReference>
<name>C6XRQ5_HIRBI</name>
<proteinExistence type="predicted"/>
<dbReference type="STRING" id="582402.Hbal_2997"/>
<dbReference type="RefSeq" id="WP_015828815.1">
    <property type="nucleotide sequence ID" value="NC_012982.1"/>
</dbReference>
<dbReference type="InterPro" id="IPR001296">
    <property type="entry name" value="Glyco_trans_1"/>
</dbReference>
<accession>C6XRQ5</accession>
<dbReference type="CAZy" id="GT4">
    <property type="family name" value="Glycosyltransferase Family 4"/>
</dbReference>
<dbReference type="PANTHER" id="PTHR45947:SF14">
    <property type="entry name" value="SLL1723 PROTEIN"/>
    <property type="match status" value="1"/>
</dbReference>
<evidence type="ECO:0000313" key="3">
    <source>
        <dbReference type="EMBL" id="ACT60665.1"/>
    </source>
</evidence>
<dbReference type="Proteomes" id="UP000002745">
    <property type="component" value="Chromosome"/>
</dbReference>
<keyword evidence="4" id="KW-1185">Reference proteome</keyword>
<dbReference type="AlphaFoldDB" id="C6XRQ5"/>
<dbReference type="InterPro" id="IPR028098">
    <property type="entry name" value="Glyco_trans_4-like_N"/>
</dbReference>
<evidence type="ECO:0000313" key="4">
    <source>
        <dbReference type="Proteomes" id="UP000002745"/>
    </source>
</evidence>
<keyword evidence="3" id="KW-0808">Transferase</keyword>
<feature type="domain" description="Glycosyltransferase subfamily 4-like N-terminal" evidence="2">
    <location>
        <begin position="65"/>
        <end position="180"/>
    </location>
</feature>
<evidence type="ECO:0000259" key="2">
    <source>
        <dbReference type="Pfam" id="PF13439"/>
    </source>
</evidence>
<dbReference type="SUPFAM" id="SSF53756">
    <property type="entry name" value="UDP-Glycosyltransferase/glycogen phosphorylase"/>
    <property type="match status" value="1"/>
</dbReference>
<dbReference type="Pfam" id="PF13439">
    <property type="entry name" value="Glyco_transf_4"/>
    <property type="match status" value="1"/>
</dbReference>
<reference evidence="4" key="1">
    <citation type="journal article" date="2011" name="J. Bacteriol.">
        <title>Genome sequences of eight morphologically diverse alphaproteobacteria.</title>
        <authorList>
            <consortium name="US DOE Joint Genome Institute"/>
            <person name="Brown P.J."/>
            <person name="Kysela D.T."/>
            <person name="Buechlein A."/>
            <person name="Hemmerich C."/>
            <person name="Brun Y.V."/>
        </authorList>
    </citation>
    <scope>NUCLEOTIDE SEQUENCE [LARGE SCALE GENOMIC DNA]</scope>
    <source>
        <strain evidence="4">ATCC 49814 / DSM 5838 / IFAM 1418</strain>
    </source>
</reference>
<dbReference type="KEGG" id="hba:Hbal_2997"/>